<dbReference type="SUPFAM" id="SSF46689">
    <property type="entry name" value="Homeodomain-like"/>
    <property type="match status" value="1"/>
</dbReference>
<dbReference type="RefSeq" id="WP_407641438.1">
    <property type="nucleotide sequence ID" value="NZ_FXBB01000004.1"/>
</dbReference>
<dbReference type="GO" id="GO:0006313">
    <property type="term" value="P:DNA transposition"/>
    <property type="evidence" value="ECO:0007669"/>
    <property type="project" value="InterPro"/>
</dbReference>
<name>A0A1X7INF5_9BACT</name>
<organism evidence="2 3">
    <name type="scientific">Dethiosulfovibrio salsuginis</name>
    <dbReference type="NCBI Taxonomy" id="561720"/>
    <lineage>
        <taxon>Bacteria</taxon>
        <taxon>Thermotogati</taxon>
        <taxon>Synergistota</taxon>
        <taxon>Synergistia</taxon>
        <taxon>Synergistales</taxon>
        <taxon>Dethiosulfovibrionaceae</taxon>
        <taxon>Dethiosulfovibrio</taxon>
    </lineage>
</organism>
<evidence type="ECO:0000256" key="1">
    <source>
        <dbReference type="SAM" id="MobiDB-lite"/>
    </source>
</evidence>
<dbReference type="EMBL" id="FXBB01000004">
    <property type="protein sequence ID" value="SMG16539.1"/>
    <property type="molecule type" value="Genomic_DNA"/>
</dbReference>
<dbReference type="Pfam" id="PF01527">
    <property type="entry name" value="HTH_Tnp_1"/>
    <property type="match status" value="1"/>
</dbReference>
<dbReference type="GO" id="GO:0003677">
    <property type="term" value="F:DNA binding"/>
    <property type="evidence" value="ECO:0007669"/>
    <property type="project" value="InterPro"/>
</dbReference>
<gene>
    <name evidence="2" type="ORF">SAMN06275492_1041</name>
</gene>
<dbReference type="AlphaFoldDB" id="A0A1X7INF5"/>
<evidence type="ECO:0000313" key="2">
    <source>
        <dbReference type="EMBL" id="SMG16539.1"/>
    </source>
</evidence>
<protein>
    <recommendedName>
        <fullName evidence="4">Transposase</fullName>
    </recommendedName>
</protein>
<reference evidence="3" key="1">
    <citation type="submission" date="2017-04" db="EMBL/GenBank/DDBJ databases">
        <authorList>
            <person name="Varghese N."/>
            <person name="Submissions S."/>
        </authorList>
    </citation>
    <scope>NUCLEOTIDE SEQUENCE [LARGE SCALE GENOMIC DNA]</scope>
    <source>
        <strain evidence="3">USBA 82</strain>
    </source>
</reference>
<evidence type="ECO:0008006" key="4">
    <source>
        <dbReference type="Google" id="ProtNLM"/>
    </source>
</evidence>
<dbReference type="InterPro" id="IPR002514">
    <property type="entry name" value="Transposase_8"/>
</dbReference>
<accession>A0A1X7INF5</accession>
<dbReference type="Proteomes" id="UP000193355">
    <property type="component" value="Unassembled WGS sequence"/>
</dbReference>
<sequence length="57" mass="6537">MAKYSKEQKEAIQSRMMPPENISIPRLSQETGITVTTLYNWRKELRLSGKAAPGRED</sequence>
<feature type="region of interest" description="Disordered" evidence="1">
    <location>
        <begin position="1"/>
        <end position="25"/>
    </location>
</feature>
<proteinExistence type="predicted"/>
<feature type="compositionally biased region" description="Basic and acidic residues" evidence="1">
    <location>
        <begin position="1"/>
        <end position="12"/>
    </location>
</feature>
<dbReference type="GO" id="GO:0004803">
    <property type="term" value="F:transposase activity"/>
    <property type="evidence" value="ECO:0007669"/>
    <property type="project" value="InterPro"/>
</dbReference>
<evidence type="ECO:0000313" key="3">
    <source>
        <dbReference type="Proteomes" id="UP000193355"/>
    </source>
</evidence>
<feature type="non-terminal residue" evidence="2">
    <location>
        <position position="57"/>
    </location>
</feature>
<dbReference type="InterPro" id="IPR009057">
    <property type="entry name" value="Homeodomain-like_sf"/>
</dbReference>
<keyword evidence="3" id="KW-1185">Reference proteome</keyword>